<evidence type="ECO:0000313" key="3">
    <source>
        <dbReference type="Proteomes" id="UP000683310"/>
    </source>
</evidence>
<dbReference type="InterPro" id="IPR002059">
    <property type="entry name" value="CSP_DNA-bd"/>
</dbReference>
<keyword evidence="3" id="KW-1185">Reference proteome</keyword>
<gene>
    <name evidence="2" type="ORF">KHQ06_26210</name>
</gene>
<dbReference type="PROSITE" id="PS51857">
    <property type="entry name" value="CSD_2"/>
    <property type="match status" value="1"/>
</dbReference>
<dbReference type="Gene3D" id="2.40.50.140">
    <property type="entry name" value="Nucleic acid-binding proteins"/>
    <property type="match status" value="1"/>
</dbReference>
<protein>
    <submittedName>
        <fullName evidence="2">Cold shock domain-containing protein</fullName>
    </submittedName>
</protein>
<organism evidence="2 3">
    <name type="scientific">Nocardia tengchongensis</name>
    <dbReference type="NCBI Taxonomy" id="2055889"/>
    <lineage>
        <taxon>Bacteria</taxon>
        <taxon>Bacillati</taxon>
        <taxon>Actinomycetota</taxon>
        <taxon>Actinomycetes</taxon>
        <taxon>Mycobacteriales</taxon>
        <taxon>Nocardiaceae</taxon>
        <taxon>Nocardia</taxon>
    </lineage>
</organism>
<dbReference type="EMBL" id="CP074371">
    <property type="protein sequence ID" value="QVI19802.1"/>
    <property type="molecule type" value="Genomic_DNA"/>
</dbReference>
<dbReference type="SUPFAM" id="SSF50249">
    <property type="entry name" value="Nucleic acid-binding proteins"/>
    <property type="match status" value="1"/>
</dbReference>
<feature type="domain" description="CSD" evidence="1">
    <location>
        <begin position="19"/>
        <end position="90"/>
    </location>
</feature>
<accession>A0ABX8CIL0</accession>
<evidence type="ECO:0000313" key="2">
    <source>
        <dbReference type="EMBL" id="QVI19802.1"/>
    </source>
</evidence>
<evidence type="ECO:0000259" key="1">
    <source>
        <dbReference type="PROSITE" id="PS51857"/>
    </source>
</evidence>
<dbReference type="Proteomes" id="UP000683310">
    <property type="component" value="Chromosome"/>
</dbReference>
<reference evidence="2 3" key="1">
    <citation type="submission" date="2021-04" db="EMBL/GenBank/DDBJ databases">
        <title>Nocardia tengchongensis.</title>
        <authorList>
            <person name="Zhuang k."/>
            <person name="Ran Y."/>
            <person name="Li W."/>
        </authorList>
    </citation>
    <scope>NUCLEOTIDE SEQUENCE [LARGE SCALE GENOMIC DNA]</scope>
    <source>
        <strain evidence="2 3">CFH S0057</strain>
    </source>
</reference>
<dbReference type="SMART" id="SM00357">
    <property type="entry name" value="CSP"/>
    <property type="match status" value="1"/>
</dbReference>
<dbReference type="InterPro" id="IPR012340">
    <property type="entry name" value="NA-bd_OB-fold"/>
</dbReference>
<dbReference type="Pfam" id="PF00313">
    <property type="entry name" value="CSD"/>
    <property type="match status" value="1"/>
</dbReference>
<dbReference type="InterPro" id="IPR011129">
    <property type="entry name" value="CSD"/>
</dbReference>
<name>A0ABX8CIL0_9NOCA</name>
<sequence>MTLTSAAAGSPTSVDSVPWFHGVVAWFDARKGFGIIQPSDGSGPVFIEFSRIDGCGYRVLSQGQQVLFTRDADGRHSEAALACPAGNLRHETWLDSTT</sequence>
<proteinExistence type="predicted"/>
<dbReference type="CDD" id="cd04458">
    <property type="entry name" value="CSP_CDS"/>
    <property type="match status" value="1"/>
</dbReference>